<dbReference type="RefSeq" id="WP_173807166.1">
    <property type="nucleotide sequence ID" value="NZ_JABSNM010000024.1"/>
</dbReference>
<reference evidence="1 2" key="1">
    <citation type="submission" date="2020-05" db="EMBL/GenBank/DDBJ databases">
        <title>Genomic Encyclopedia of Type Strains, Phase IV (KMG-V): Genome sequencing to study the core and pangenomes of soil and plant-associated prokaryotes.</title>
        <authorList>
            <person name="Whitman W."/>
        </authorList>
    </citation>
    <scope>NUCLEOTIDE SEQUENCE [LARGE SCALE GENOMIC DNA]</scope>
    <source>
        <strain evidence="1 2">C29</strain>
    </source>
</reference>
<sequence>MAFSTNKRTFLNFASPAPLLKTYCILVAIELALKDAAVPAGRGGHDVPTMLDNVADSISGAPSISGALKSISLQLRRDLASITCQEKGGAVGNVPPYSYPYIRYSRHSGDWGGVNETSPALISGLEVTCNNLLGLLTTHGSTIGVHL</sequence>
<proteinExistence type="predicted"/>
<accession>A0ABX2G760</accession>
<evidence type="ECO:0000313" key="2">
    <source>
        <dbReference type="Proteomes" id="UP001516061"/>
    </source>
</evidence>
<evidence type="ECO:0000313" key="1">
    <source>
        <dbReference type="EMBL" id="NRT58142.1"/>
    </source>
</evidence>
<gene>
    <name evidence="1" type="ORF">HNQ01_003908</name>
</gene>
<protein>
    <submittedName>
        <fullName evidence="1">Uncharacterized protein</fullName>
    </submittedName>
</protein>
<dbReference type="EMBL" id="JABSNM010000024">
    <property type="protein sequence ID" value="NRT58142.1"/>
    <property type="molecule type" value="Genomic_DNA"/>
</dbReference>
<dbReference type="Proteomes" id="UP001516061">
    <property type="component" value="Unassembled WGS sequence"/>
</dbReference>
<comment type="caution">
    <text evidence="1">The sequence shown here is derived from an EMBL/GenBank/DDBJ whole genome shotgun (WGS) entry which is preliminary data.</text>
</comment>
<name>A0ABX2G760_9BURK</name>
<organism evidence="1 2">
    <name type="scientific">Sphaerotilus uruguayifluvii</name>
    <dbReference type="NCBI Taxonomy" id="2735897"/>
    <lineage>
        <taxon>Bacteria</taxon>
        <taxon>Pseudomonadati</taxon>
        <taxon>Pseudomonadota</taxon>
        <taxon>Betaproteobacteria</taxon>
        <taxon>Burkholderiales</taxon>
        <taxon>Sphaerotilaceae</taxon>
        <taxon>Sphaerotilus</taxon>
    </lineage>
</organism>
<keyword evidence="2" id="KW-1185">Reference proteome</keyword>